<proteinExistence type="predicted"/>
<evidence type="ECO:0000313" key="2">
    <source>
        <dbReference type="EMBL" id="SGZ31820.1"/>
    </source>
</evidence>
<dbReference type="AlphaFoldDB" id="A0A2X0MTS5"/>
<feature type="region of interest" description="Disordered" evidence="1">
    <location>
        <begin position="99"/>
        <end position="118"/>
    </location>
</feature>
<evidence type="ECO:0000313" key="3">
    <source>
        <dbReference type="Proteomes" id="UP000249464"/>
    </source>
</evidence>
<evidence type="ECO:0000256" key="1">
    <source>
        <dbReference type="SAM" id="MobiDB-lite"/>
    </source>
</evidence>
<feature type="compositionally biased region" description="Polar residues" evidence="1">
    <location>
        <begin position="715"/>
        <end position="725"/>
    </location>
</feature>
<accession>A0A2X0MTS5</accession>
<feature type="region of interest" description="Disordered" evidence="1">
    <location>
        <begin position="701"/>
        <end position="746"/>
    </location>
</feature>
<dbReference type="Proteomes" id="UP000249464">
    <property type="component" value="Unassembled WGS sequence"/>
</dbReference>
<keyword evidence="3" id="KW-1185">Reference proteome</keyword>
<organism evidence="2 3">
    <name type="scientific">Microbotryum silenes-dioicae</name>
    <dbReference type="NCBI Taxonomy" id="796604"/>
    <lineage>
        <taxon>Eukaryota</taxon>
        <taxon>Fungi</taxon>
        <taxon>Dikarya</taxon>
        <taxon>Basidiomycota</taxon>
        <taxon>Pucciniomycotina</taxon>
        <taxon>Microbotryomycetes</taxon>
        <taxon>Microbotryales</taxon>
        <taxon>Microbotryaceae</taxon>
        <taxon>Microbotryum</taxon>
    </lineage>
</organism>
<sequence length="746" mass="82065">MPIPTQGMSLNLMSTPSVIGLNSVLSSIAGAAALRGSNVLSQQFEATPQIVVGTAIVDKSPGDKRWNNIPPLKFFTAATVPGPLPDEVVSLIECEPPISPATETGIPDQQSTSSSQPAFHESGWNVALNLDHQGRTGNDSEGCWRSGETLSGFIQLDPIPGVSQKAISSVIVRVYVQSNTVYTAYRFVQTSEPATGLFYKLKTSGAGGVTAINEIKGEWHRAYIDGGSGREIWHGGELEEIQREVEGDFPLLGEEQQRIPILPVARPNEPHSLPFAFTLPNTVQISTSNFLNNRIPGRVELQTYRRTPPPSIPGTQHGAVAVEWIAEVLVRFQDLDEPGEDLAVPPAPIDMNDDDSLPNFEMATFDPASRYSEFGFLSSSPNLQVHRVVFPFEPSDHDAQDLYSFWRPTATGAWSETVARYNGLNLDEIEDDRPVTEGIVPKFGRYPRDEALGGSNMGPKRSMKGKLVDRLGGRDMWTSFEKRMGIKSKLGRLTGWIRVETSVRRPLMLARYSPFLPILLHFSFLPSKEDTTSTPARTLEVSQVVVVLSRRLLLRSGREERPKMSRHSHFHMDEMRREVVDLYDDEIRPTMETITPINTMENALSRSRTMPLNGLKRRGLMLSLGDANGADLRIEFDMQSDGTGTNGKVLTPGKGMGLSCRMPNVELEYIISVTIHPFCQPSFYALRVPVQIIRGDLDDAPPFPVGDSPFPHANGGSTNSDSHSSAPELPAHDDVANSGLPSYETL</sequence>
<name>A0A2X0MTS5_9BASI</name>
<protein>
    <submittedName>
        <fullName evidence="2">BQ5605_C042g12011 protein</fullName>
    </submittedName>
</protein>
<reference evidence="2 3" key="1">
    <citation type="submission" date="2016-11" db="EMBL/GenBank/DDBJ databases">
        <authorList>
            <person name="Jaros S."/>
            <person name="Januszkiewicz K."/>
            <person name="Wedrychowicz H."/>
        </authorList>
    </citation>
    <scope>NUCLEOTIDE SEQUENCE [LARGE SCALE GENOMIC DNA]</scope>
</reference>
<dbReference type="EMBL" id="FQNC01000116">
    <property type="protein sequence ID" value="SGZ31820.1"/>
    <property type="molecule type" value="Genomic_DNA"/>
</dbReference>
<feature type="compositionally biased region" description="Polar residues" evidence="1">
    <location>
        <begin position="107"/>
        <end position="117"/>
    </location>
</feature>
<gene>
    <name evidence="2" type="primary">BQ5605_C042g12011</name>
    <name evidence="2" type="ORF">BQ5605_C042G12011</name>
</gene>